<gene>
    <name evidence="1" type="ORF">E4O92_03325</name>
</gene>
<accession>A0A4Y9T4V1</accession>
<reference evidence="1 2" key="1">
    <citation type="submission" date="2019-03" db="EMBL/GenBank/DDBJ databases">
        <title>Draft genome of Massilia hortus sp. nov., a novel bacterial species of the Oxalobacteraceae family.</title>
        <authorList>
            <person name="Peta V."/>
            <person name="Raths R."/>
            <person name="Bucking H."/>
        </authorList>
    </citation>
    <scope>NUCLEOTIDE SEQUENCE [LARGE SCALE GENOMIC DNA]</scope>
    <source>
        <strain evidence="1 2">ONC3</strain>
    </source>
</reference>
<name>A0A4Y9T4V1_9BURK</name>
<keyword evidence="2" id="KW-1185">Reference proteome</keyword>
<sequence length="69" mass="7868">MSTVVAEIAEKIKTLSATEKSELLRMLLEDMDGVDQDADEAWRNEIVRRVKAIRNGEAAINALHEEWQE</sequence>
<dbReference type="Pfam" id="PF09720">
    <property type="entry name" value="Unstab_antitox"/>
    <property type="match status" value="1"/>
</dbReference>
<evidence type="ECO:0000313" key="2">
    <source>
        <dbReference type="Proteomes" id="UP000297258"/>
    </source>
</evidence>
<dbReference type="EMBL" id="SPUM01000022">
    <property type="protein sequence ID" value="TFW34745.1"/>
    <property type="molecule type" value="Genomic_DNA"/>
</dbReference>
<comment type="caution">
    <text evidence="1">The sequence shown here is derived from an EMBL/GenBank/DDBJ whole genome shotgun (WGS) entry which is preliminary data.</text>
</comment>
<organism evidence="1 2">
    <name type="scientific">Massilia horti</name>
    <dbReference type="NCBI Taxonomy" id="2562153"/>
    <lineage>
        <taxon>Bacteria</taxon>
        <taxon>Pseudomonadati</taxon>
        <taxon>Pseudomonadota</taxon>
        <taxon>Betaproteobacteria</taxon>
        <taxon>Burkholderiales</taxon>
        <taxon>Oxalobacteraceae</taxon>
        <taxon>Telluria group</taxon>
        <taxon>Massilia</taxon>
    </lineage>
</organism>
<dbReference type="AlphaFoldDB" id="A0A4Y9T4V1"/>
<evidence type="ECO:0008006" key="3">
    <source>
        <dbReference type="Google" id="ProtNLM"/>
    </source>
</evidence>
<dbReference type="InterPro" id="IPR013406">
    <property type="entry name" value="CHP02574_addiction_mod"/>
</dbReference>
<proteinExistence type="predicted"/>
<evidence type="ECO:0000313" key="1">
    <source>
        <dbReference type="EMBL" id="TFW34745.1"/>
    </source>
</evidence>
<dbReference type="RefSeq" id="WP_135188331.1">
    <property type="nucleotide sequence ID" value="NZ_SPUM01000022.1"/>
</dbReference>
<dbReference type="OrthoDB" id="8759191at2"/>
<dbReference type="Proteomes" id="UP000297258">
    <property type="component" value="Unassembled WGS sequence"/>
</dbReference>
<protein>
    <recommendedName>
        <fullName evidence="3">Addiction module component</fullName>
    </recommendedName>
</protein>